<proteinExistence type="inferred from homology"/>
<dbReference type="NCBIfam" id="TIGR00730">
    <property type="entry name" value="Rossman fold protein, TIGR00730 family"/>
    <property type="match status" value="1"/>
</dbReference>
<dbReference type="PANTHER" id="PTHR31223:SF70">
    <property type="entry name" value="LOG FAMILY PROTEIN YJL055W"/>
    <property type="match status" value="1"/>
</dbReference>
<dbReference type="GO" id="GO:0009691">
    <property type="term" value="P:cytokinin biosynthetic process"/>
    <property type="evidence" value="ECO:0007669"/>
    <property type="project" value="UniProtKB-UniRule"/>
</dbReference>
<dbReference type="InterPro" id="IPR031100">
    <property type="entry name" value="LOG_fam"/>
</dbReference>
<gene>
    <name evidence="3" type="ORF">EDM58_20355</name>
</gene>
<name>A0A3M8CE79_9BACL</name>
<accession>A0A3M8CE79</accession>
<evidence type="ECO:0000256" key="1">
    <source>
        <dbReference type="ARBA" id="ARBA00006763"/>
    </source>
</evidence>
<comment type="caution">
    <text evidence="3">The sequence shown here is derived from an EMBL/GenBank/DDBJ whole genome shotgun (WGS) entry which is preliminary data.</text>
</comment>
<dbReference type="InterPro" id="IPR005269">
    <property type="entry name" value="LOG"/>
</dbReference>
<dbReference type="Proteomes" id="UP000281915">
    <property type="component" value="Unassembled WGS sequence"/>
</dbReference>
<sequence length="195" mass="21290">MKRICVFAGSNPGVHTAFSESAEQLGNELLARKLDLVYGGSKLGLMGRVANTVLEGGGHVIGVMPTGLFRGEIVHTSLTELHEVSTMHERKAKMNELADGFIALPGGYGTFEEIFEVVSWGQIGIHDKPIGLLNVEGYYTPVMELVKHATEAGFIPETATPLLICESDPAVLLDRMRDYRPPEKVNKWSELPDAE</sequence>
<dbReference type="EMBL" id="RHHT01000053">
    <property type="protein sequence ID" value="RNB74056.1"/>
    <property type="molecule type" value="Genomic_DNA"/>
</dbReference>
<comment type="similarity">
    <text evidence="1 2">Belongs to the LOG family.</text>
</comment>
<dbReference type="GO" id="GO:0005829">
    <property type="term" value="C:cytosol"/>
    <property type="evidence" value="ECO:0007669"/>
    <property type="project" value="TreeGrafter"/>
</dbReference>
<evidence type="ECO:0000313" key="4">
    <source>
        <dbReference type="Proteomes" id="UP000281915"/>
    </source>
</evidence>
<dbReference type="Gene3D" id="3.40.50.450">
    <property type="match status" value="1"/>
</dbReference>
<keyword evidence="2" id="KW-0203">Cytokinin biosynthesis</keyword>
<evidence type="ECO:0000256" key="2">
    <source>
        <dbReference type="RuleBase" id="RU363015"/>
    </source>
</evidence>
<dbReference type="EC" id="3.2.2.n1" evidence="2"/>
<evidence type="ECO:0000313" key="3">
    <source>
        <dbReference type="EMBL" id="RNB74056.1"/>
    </source>
</evidence>
<keyword evidence="2" id="KW-0378">Hydrolase</keyword>
<reference evidence="3 4" key="1">
    <citation type="submission" date="2018-10" db="EMBL/GenBank/DDBJ databases">
        <title>Phylogenomics of Brevibacillus.</title>
        <authorList>
            <person name="Dunlap C."/>
        </authorList>
    </citation>
    <scope>NUCLEOTIDE SEQUENCE [LARGE SCALE GENOMIC DNA]</scope>
    <source>
        <strain evidence="3 4">JCM 15085</strain>
    </source>
</reference>
<dbReference type="PANTHER" id="PTHR31223">
    <property type="entry name" value="LOG FAMILY PROTEIN YJL055W"/>
    <property type="match status" value="1"/>
</dbReference>
<dbReference type="GO" id="GO:0016799">
    <property type="term" value="F:hydrolase activity, hydrolyzing N-glycosyl compounds"/>
    <property type="evidence" value="ECO:0007669"/>
    <property type="project" value="TreeGrafter"/>
</dbReference>
<dbReference type="Pfam" id="PF03641">
    <property type="entry name" value="Lysine_decarbox"/>
    <property type="match status" value="1"/>
</dbReference>
<dbReference type="RefSeq" id="WP_122914949.1">
    <property type="nucleotide sequence ID" value="NZ_RHHT01000053.1"/>
</dbReference>
<dbReference type="AlphaFoldDB" id="A0A3M8CE79"/>
<protein>
    <recommendedName>
        <fullName evidence="2">Cytokinin riboside 5'-monophosphate phosphoribohydrolase</fullName>
        <ecNumber evidence="2">3.2.2.n1</ecNumber>
    </recommendedName>
</protein>
<organism evidence="3 4">
    <name type="scientific">Brevibacillus panacihumi</name>
    <dbReference type="NCBI Taxonomy" id="497735"/>
    <lineage>
        <taxon>Bacteria</taxon>
        <taxon>Bacillati</taxon>
        <taxon>Bacillota</taxon>
        <taxon>Bacilli</taxon>
        <taxon>Bacillales</taxon>
        <taxon>Paenibacillaceae</taxon>
        <taxon>Brevibacillus</taxon>
    </lineage>
</organism>
<dbReference type="SUPFAM" id="SSF102405">
    <property type="entry name" value="MCP/YpsA-like"/>
    <property type="match status" value="1"/>
</dbReference>